<organism evidence="4 5">
    <name type="scientific">Nocardia huaxiensis</name>
    <dbReference type="NCBI Taxonomy" id="2755382"/>
    <lineage>
        <taxon>Bacteria</taxon>
        <taxon>Bacillati</taxon>
        <taxon>Actinomycetota</taxon>
        <taxon>Actinomycetes</taxon>
        <taxon>Mycobacteriales</taxon>
        <taxon>Nocardiaceae</taxon>
        <taxon>Nocardia</taxon>
    </lineage>
</organism>
<evidence type="ECO:0000313" key="5">
    <source>
        <dbReference type="Proteomes" id="UP000515512"/>
    </source>
</evidence>
<keyword evidence="2" id="KW-1133">Transmembrane helix</keyword>
<feature type="compositionally biased region" description="Low complexity" evidence="1">
    <location>
        <begin position="48"/>
        <end position="146"/>
    </location>
</feature>
<evidence type="ECO:0000256" key="1">
    <source>
        <dbReference type="SAM" id="MobiDB-lite"/>
    </source>
</evidence>
<dbReference type="KEGG" id="nhu:H0264_20895"/>
<dbReference type="EMBL" id="CP059399">
    <property type="protein sequence ID" value="QLY27893.1"/>
    <property type="molecule type" value="Genomic_DNA"/>
</dbReference>
<dbReference type="RefSeq" id="WP_181579101.1">
    <property type="nucleotide sequence ID" value="NZ_CP059399.1"/>
</dbReference>
<proteinExistence type="predicted"/>
<evidence type="ECO:0000259" key="3">
    <source>
        <dbReference type="Pfam" id="PF14230"/>
    </source>
</evidence>
<protein>
    <submittedName>
        <fullName evidence="4">DUF4333 domain-containing protein</fullName>
    </submittedName>
</protein>
<sequence length="250" mass="26620">MSGPYGPNDAPGTGEGRNDPTQQWGGGQPAPGGAGPTQNWGGQPDPAAPTAQWGGQQPGQPQPWGQSQPQQPQPQQWGQSQPQWPTQGQPAQPGQPDWGQQSQPQQPVQQPGQQWGQSQPQWPTQGQPDWTGQQPGQQWPQPQQQPAKKKTGLIVAVALASVVVLAAVIGGVLWLTAKDQLDNKAVQTGVQKVLKDSYGIEDVQDVSCPSGQKVEVDKTFDCTLKVGGEAKKVTIKITKDDGTYEVGRPS</sequence>
<keyword evidence="5" id="KW-1185">Reference proteome</keyword>
<dbReference type="InterPro" id="IPR025637">
    <property type="entry name" value="DUF4333"/>
</dbReference>
<feature type="transmembrane region" description="Helical" evidence="2">
    <location>
        <begin position="153"/>
        <end position="175"/>
    </location>
</feature>
<gene>
    <name evidence="4" type="ORF">H0264_20895</name>
</gene>
<feature type="region of interest" description="Disordered" evidence="1">
    <location>
        <begin position="1"/>
        <end position="146"/>
    </location>
</feature>
<dbReference type="AlphaFoldDB" id="A0A7D6V7A6"/>
<evidence type="ECO:0000256" key="2">
    <source>
        <dbReference type="SAM" id="Phobius"/>
    </source>
</evidence>
<dbReference type="Pfam" id="PF14230">
    <property type="entry name" value="DUF4333"/>
    <property type="match status" value="1"/>
</dbReference>
<keyword evidence="2" id="KW-0812">Transmembrane</keyword>
<feature type="compositionally biased region" description="Gly residues" evidence="1">
    <location>
        <begin position="24"/>
        <end position="35"/>
    </location>
</feature>
<feature type="domain" description="DUF4333" evidence="3">
    <location>
        <begin position="169"/>
        <end position="242"/>
    </location>
</feature>
<reference evidence="4 5" key="1">
    <citation type="submission" date="2020-07" db="EMBL/GenBank/DDBJ databases">
        <authorList>
            <person name="Zhuang K."/>
            <person name="Ran Y."/>
        </authorList>
    </citation>
    <scope>NUCLEOTIDE SEQUENCE [LARGE SCALE GENOMIC DNA]</scope>
    <source>
        <strain evidence="4 5">WCH-YHL-001</strain>
    </source>
</reference>
<dbReference type="Proteomes" id="UP000515512">
    <property type="component" value="Chromosome"/>
</dbReference>
<evidence type="ECO:0000313" key="4">
    <source>
        <dbReference type="EMBL" id="QLY27893.1"/>
    </source>
</evidence>
<accession>A0A7D6V7A6</accession>
<keyword evidence="2" id="KW-0472">Membrane</keyword>
<name>A0A7D6V7A6_9NOCA</name>